<feature type="compositionally biased region" description="Basic and acidic residues" evidence="1">
    <location>
        <begin position="106"/>
        <end position="119"/>
    </location>
</feature>
<feature type="compositionally biased region" description="Low complexity" evidence="1">
    <location>
        <begin position="139"/>
        <end position="154"/>
    </location>
</feature>
<reference evidence="4" key="1">
    <citation type="submission" date="2021-02" db="EMBL/GenBank/DDBJ databases">
        <authorList>
            <person name="Nowell W R."/>
        </authorList>
    </citation>
    <scope>NUCLEOTIDE SEQUENCE</scope>
</reference>
<dbReference type="SMART" id="SM00271">
    <property type="entry name" value="DnaJ"/>
    <property type="match status" value="1"/>
</dbReference>
<name>A0A815E5Q2_9BILA</name>
<evidence type="ECO:0000256" key="1">
    <source>
        <dbReference type="SAM" id="MobiDB-lite"/>
    </source>
</evidence>
<evidence type="ECO:0000256" key="2">
    <source>
        <dbReference type="SAM" id="Phobius"/>
    </source>
</evidence>
<keyword evidence="2" id="KW-1133">Transmembrane helix</keyword>
<gene>
    <name evidence="4" type="ORF">GPM918_LOCUS28802</name>
    <name evidence="5" type="ORF">SRO942_LOCUS29329</name>
</gene>
<dbReference type="EMBL" id="CAJNOQ010012742">
    <property type="protein sequence ID" value="CAF1306933.1"/>
    <property type="molecule type" value="Genomic_DNA"/>
</dbReference>
<evidence type="ECO:0000313" key="4">
    <source>
        <dbReference type="EMBL" id="CAF1306933.1"/>
    </source>
</evidence>
<dbReference type="Gene3D" id="1.10.287.110">
    <property type="entry name" value="DnaJ domain"/>
    <property type="match status" value="1"/>
</dbReference>
<dbReference type="SUPFAM" id="SSF46565">
    <property type="entry name" value="Chaperone J-domain"/>
    <property type="match status" value="1"/>
</dbReference>
<protein>
    <recommendedName>
        <fullName evidence="3">J domain-containing protein</fullName>
    </recommendedName>
</protein>
<dbReference type="EMBL" id="CAJOBC010040371">
    <property type="protein sequence ID" value="CAF4140989.1"/>
    <property type="molecule type" value="Genomic_DNA"/>
</dbReference>
<dbReference type="PROSITE" id="PS00636">
    <property type="entry name" value="DNAJ_1"/>
    <property type="match status" value="1"/>
</dbReference>
<dbReference type="PROSITE" id="PS50076">
    <property type="entry name" value="DNAJ_2"/>
    <property type="match status" value="1"/>
</dbReference>
<dbReference type="Pfam" id="PF00226">
    <property type="entry name" value="DnaJ"/>
    <property type="match status" value="1"/>
</dbReference>
<dbReference type="InterPro" id="IPR001623">
    <property type="entry name" value="DnaJ_domain"/>
</dbReference>
<dbReference type="PANTHER" id="PTHR44873:SF1">
    <property type="entry name" value="DNAJ HOMOLOG SUBFAMILY C MEMBER 30, MITOCHONDRIAL"/>
    <property type="match status" value="1"/>
</dbReference>
<feature type="region of interest" description="Disordered" evidence="1">
    <location>
        <begin position="104"/>
        <end position="157"/>
    </location>
</feature>
<feature type="transmembrane region" description="Helical" evidence="2">
    <location>
        <begin position="243"/>
        <end position="263"/>
    </location>
</feature>
<dbReference type="Proteomes" id="UP000663829">
    <property type="component" value="Unassembled WGS sequence"/>
</dbReference>
<evidence type="ECO:0000313" key="6">
    <source>
        <dbReference type="Proteomes" id="UP000663829"/>
    </source>
</evidence>
<dbReference type="InterPro" id="IPR036869">
    <property type="entry name" value="J_dom_sf"/>
</dbReference>
<comment type="caution">
    <text evidence="4">The sequence shown here is derived from an EMBL/GenBank/DDBJ whole genome shotgun (WGS) entry which is preliminary data.</text>
</comment>
<keyword evidence="2" id="KW-0472">Membrane</keyword>
<dbReference type="PRINTS" id="PR00625">
    <property type="entry name" value="JDOMAIN"/>
</dbReference>
<evidence type="ECO:0000313" key="5">
    <source>
        <dbReference type="EMBL" id="CAF4140989.1"/>
    </source>
</evidence>
<dbReference type="PANTHER" id="PTHR44873">
    <property type="entry name" value="DNAJ HOMOLOG SUBFAMILY C MEMBER 30, MITOCHONDRIAL"/>
    <property type="match status" value="1"/>
</dbReference>
<dbReference type="InterPro" id="IPR053025">
    <property type="entry name" value="Mito_ATP_Synthase-Asso"/>
</dbReference>
<dbReference type="AlphaFoldDB" id="A0A815E5Q2"/>
<organism evidence="4 6">
    <name type="scientific">Didymodactylos carnosus</name>
    <dbReference type="NCBI Taxonomy" id="1234261"/>
    <lineage>
        <taxon>Eukaryota</taxon>
        <taxon>Metazoa</taxon>
        <taxon>Spiralia</taxon>
        <taxon>Gnathifera</taxon>
        <taxon>Rotifera</taxon>
        <taxon>Eurotatoria</taxon>
        <taxon>Bdelloidea</taxon>
        <taxon>Philodinida</taxon>
        <taxon>Philodinidae</taxon>
        <taxon>Didymodactylos</taxon>
    </lineage>
</organism>
<dbReference type="Proteomes" id="UP000681722">
    <property type="component" value="Unassembled WGS sequence"/>
</dbReference>
<accession>A0A815E5Q2</accession>
<keyword evidence="6" id="KW-1185">Reference proteome</keyword>
<feature type="domain" description="J" evidence="3">
    <location>
        <begin position="51"/>
        <end position="116"/>
    </location>
</feature>
<dbReference type="InterPro" id="IPR018253">
    <property type="entry name" value="DnaJ_domain_CS"/>
</dbReference>
<dbReference type="CDD" id="cd06257">
    <property type="entry name" value="DnaJ"/>
    <property type="match status" value="1"/>
</dbReference>
<keyword evidence="2" id="KW-0812">Transmembrane</keyword>
<sequence>MYEQNSHFNTLLCSHNCLLSLTDRTIFLLQNMERFIQNRRYASTDNTKQQDHYGALGVSSSATSKEIKGAYYKMSKKYHPDVNTNDTNAAKKFTTITEAYDTLSDPNKRREYDSHRYPTYDRTSPYAQRARGSRPAPPWASTARSSTTTSSTSTDQSNYSDFWTDYRSKINQNTNGSPKFGTYRGPLPRGRTSVYDFDEFYRQHYGNLRDRNNTTQQEQYRREWQERDQEFWKERTFKRSSKLLQGLIIGLFGIFFIFFTHLVHEQTFHKQDYSTENKDNQPLKLYIVVPDEPQKKS</sequence>
<proteinExistence type="predicted"/>
<dbReference type="OrthoDB" id="376357at2759"/>
<evidence type="ECO:0000259" key="3">
    <source>
        <dbReference type="PROSITE" id="PS50076"/>
    </source>
</evidence>